<keyword evidence="7 11" id="KW-1133">Transmembrane helix</keyword>
<evidence type="ECO:0000313" key="14">
    <source>
        <dbReference type="Proteomes" id="UP001652628"/>
    </source>
</evidence>
<dbReference type="InterPro" id="IPR003591">
    <property type="entry name" value="Leu-rich_rpt_typical-subtyp"/>
</dbReference>
<evidence type="ECO:0000256" key="1">
    <source>
        <dbReference type="ARBA" id="ARBA00004479"/>
    </source>
</evidence>
<feature type="chain" id="PRO_5045114284" evidence="12">
    <location>
        <begin position="28"/>
        <end position="1094"/>
    </location>
</feature>
<evidence type="ECO:0000256" key="7">
    <source>
        <dbReference type="ARBA" id="ARBA00022989"/>
    </source>
</evidence>
<keyword evidence="14" id="KW-1185">Reference proteome</keyword>
<dbReference type="Pfam" id="PF13306">
    <property type="entry name" value="LRR_5"/>
    <property type="match status" value="2"/>
</dbReference>
<evidence type="ECO:0000256" key="2">
    <source>
        <dbReference type="ARBA" id="ARBA00009634"/>
    </source>
</evidence>
<dbReference type="PANTHER" id="PTHR24365:SF541">
    <property type="entry name" value="PROTEIN TOLL-RELATED"/>
    <property type="match status" value="1"/>
</dbReference>
<organism evidence="14 15">
    <name type="scientific">Drosophila suzukii</name>
    <name type="common">Spotted-wing drosophila fruit fly</name>
    <dbReference type="NCBI Taxonomy" id="28584"/>
    <lineage>
        <taxon>Eukaryota</taxon>
        <taxon>Metazoa</taxon>
        <taxon>Ecdysozoa</taxon>
        <taxon>Arthropoda</taxon>
        <taxon>Hexapoda</taxon>
        <taxon>Insecta</taxon>
        <taxon>Pterygota</taxon>
        <taxon>Neoptera</taxon>
        <taxon>Endopterygota</taxon>
        <taxon>Diptera</taxon>
        <taxon>Brachycera</taxon>
        <taxon>Muscomorpha</taxon>
        <taxon>Ephydroidea</taxon>
        <taxon>Drosophilidae</taxon>
        <taxon>Drosophila</taxon>
        <taxon>Sophophora</taxon>
    </lineage>
</organism>
<dbReference type="PANTHER" id="PTHR24365">
    <property type="entry name" value="TOLL-LIKE RECEPTOR"/>
    <property type="match status" value="1"/>
</dbReference>
<dbReference type="PROSITE" id="PS51450">
    <property type="entry name" value="LRR"/>
    <property type="match status" value="3"/>
</dbReference>
<keyword evidence="4 11" id="KW-0812">Transmembrane</keyword>
<keyword evidence="5 12" id="KW-0732">Signal</keyword>
<dbReference type="SMART" id="SM00082">
    <property type="entry name" value="LRRCT"/>
    <property type="match status" value="2"/>
</dbReference>
<evidence type="ECO:0000256" key="4">
    <source>
        <dbReference type="ARBA" id="ARBA00022692"/>
    </source>
</evidence>
<gene>
    <name evidence="15" type="primary">Tl</name>
</gene>
<dbReference type="SUPFAM" id="SSF52058">
    <property type="entry name" value="L domain-like"/>
    <property type="match status" value="3"/>
</dbReference>
<evidence type="ECO:0000256" key="3">
    <source>
        <dbReference type="ARBA" id="ARBA00022614"/>
    </source>
</evidence>
<evidence type="ECO:0000256" key="10">
    <source>
        <dbReference type="ARBA" id="ARBA00023180"/>
    </source>
</evidence>
<keyword evidence="8 11" id="KW-0472">Membrane</keyword>
<evidence type="ECO:0000259" key="13">
    <source>
        <dbReference type="PROSITE" id="PS50104"/>
    </source>
</evidence>
<dbReference type="SMART" id="SM00255">
    <property type="entry name" value="TIR"/>
    <property type="match status" value="1"/>
</dbReference>
<dbReference type="SMART" id="SM00369">
    <property type="entry name" value="LRR_TYP"/>
    <property type="match status" value="12"/>
</dbReference>
<comment type="subcellular location">
    <subcellularLocation>
        <location evidence="1">Membrane</location>
        <topology evidence="1">Single-pass type I membrane protein</topology>
    </subcellularLocation>
</comment>
<feature type="transmembrane region" description="Helical" evidence="11">
    <location>
        <begin position="802"/>
        <end position="825"/>
    </location>
</feature>
<dbReference type="SUPFAM" id="SSF52200">
    <property type="entry name" value="Toll/Interleukin receptor TIR domain"/>
    <property type="match status" value="1"/>
</dbReference>
<dbReference type="SMART" id="SM00364">
    <property type="entry name" value="LRR_BAC"/>
    <property type="match status" value="3"/>
</dbReference>
<dbReference type="InterPro" id="IPR001611">
    <property type="entry name" value="Leu-rich_rpt"/>
</dbReference>
<keyword evidence="6" id="KW-0677">Repeat</keyword>
<dbReference type="PROSITE" id="PS50104">
    <property type="entry name" value="TIR"/>
    <property type="match status" value="1"/>
</dbReference>
<dbReference type="RefSeq" id="XP_070852062.1">
    <property type="nucleotide sequence ID" value="XM_070995961.1"/>
</dbReference>
<keyword evidence="10" id="KW-0325">Glycoprotein</keyword>
<dbReference type="GeneID" id="108018759"/>
<evidence type="ECO:0000256" key="9">
    <source>
        <dbReference type="ARBA" id="ARBA00023170"/>
    </source>
</evidence>
<dbReference type="InterPro" id="IPR032675">
    <property type="entry name" value="LRR_dom_sf"/>
</dbReference>
<proteinExistence type="inferred from homology"/>
<evidence type="ECO:0000256" key="12">
    <source>
        <dbReference type="SAM" id="SignalP"/>
    </source>
</evidence>
<dbReference type="PRINTS" id="PR00019">
    <property type="entry name" value="LEURICHRPT"/>
</dbReference>
<keyword evidence="3" id="KW-0433">Leucine-rich repeat</keyword>
<dbReference type="Gene3D" id="3.80.10.10">
    <property type="entry name" value="Ribonuclease Inhibitor"/>
    <property type="match status" value="3"/>
</dbReference>
<dbReference type="InterPro" id="IPR000483">
    <property type="entry name" value="Cys-rich_flank_reg_C"/>
</dbReference>
<comment type="similarity">
    <text evidence="2">Belongs to the Toll-like receptor family.</text>
</comment>
<name>A0ABM4TQ11_DROSZ</name>
<accession>A0ABM4TQ11</accession>
<evidence type="ECO:0000256" key="8">
    <source>
        <dbReference type="ARBA" id="ARBA00023136"/>
    </source>
</evidence>
<reference evidence="15" key="1">
    <citation type="submission" date="2025-08" db="UniProtKB">
        <authorList>
            <consortium name="RefSeq"/>
        </authorList>
    </citation>
    <scope>IDENTIFICATION</scope>
</reference>
<dbReference type="PRINTS" id="PR01537">
    <property type="entry name" value="INTRLKN1R1F"/>
</dbReference>
<dbReference type="InterPro" id="IPR035897">
    <property type="entry name" value="Toll_tir_struct_dom_sf"/>
</dbReference>
<dbReference type="Pfam" id="PF13855">
    <property type="entry name" value="LRR_8"/>
    <property type="match status" value="2"/>
</dbReference>
<protein>
    <submittedName>
        <fullName evidence="15">Protein toll</fullName>
    </submittedName>
</protein>
<feature type="signal peptide" evidence="12">
    <location>
        <begin position="1"/>
        <end position="27"/>
    </location>
</feature>
<evidence type="ECO:0000256" key="6">
    <source>
        <dbReference type="ARBA" id="ARBA00022737"/>
    </source>
</evidence>
<evidence type="ECO:0000256" key="11">
    <source>
        <dbReference type="SAM" id="Phobius"/>
    </source>
</evidence>
<dbReference type="Pfam" id="PF13676">
    <property type="entry name" value="TIR_2"/>
    <property type="match status" value="1"/>
</dbReference>
<evidence type="ECO:0000256" key="5">
    <source>
        <dbReference type="ARBA" id="ARBA00022729"/>
    </source>
</evidence>
<dbReference type="InterPro" id="IPR026906">
    <property type="entry name" value="LRR_5"/>
</dbReference>
<dbReference type="InterPro" id="IPR000157">
    <property type="entry name" value="TIR_dom"/>
</dbReference>
<sequence length="1094" mass="124550">MSRLKTAFELSVLLVILQLFHCPGSEATFGRDACNEISIKGSCQCSPIMSEYEIICPAYSENPTFRLTIQPNDYVQIMCNQTDSNDYRQLPGKVRIGEVDRVQMRRCMLPGHAPVASILDYLGIVSPKTLIFESDNLGMNITRQHLDHLHSLKRFRFTTRRLTHVPANLLTNMRNLSHLELCANIEEMPSHMFDGLENLEFIEFGGNKLRQMPRGIFSKMPKLKHLNLWSNELHNLTKHDFEGATSVVGIDIHGNGIEQLPHDVFTYLTNLTDINLSANVFRSLPEGLFEHNKHLVEVRLMNNRVKLDTLPSRLFANQPELKILRLRADLETLPGDLFEHSTQITNISLEDNLLSTLPANLLEHQVNLLSLDLSNNKLTHLPDSLFENTINLEELRLENNFLTDISSDLFSRLRKLVTLTMSKNQLRTIHSAAFASTLELRHLHLDHNDIDLLQPLWGTSIQSQLNSPFNFMTNLETLNLRNNSIIFVYGDWVTVMTKLRELDLSYNNISSLRYEDLQFISGNRLHVNLTHNKIRNISLLKEYGVQARNPVHIDVNDNPLDCSCTLLWFVQLVKGVHRPQYAKNLILQADRLNCSMPNNLKDTPVRLLDPKLLLCPLDQTNDPRQRKCPLGCECMVRTYDNALVIKSNSGNLTHVPRLPELPQNLHIMELHLENNTLLRLPSSKTPGYANVTSLHLTGNNLTHLDVEQLPSNLTHLDVSWNHLQSLNASVLGFLNRTMKWRSMKLSGNPWMCDCDAKPLLLFTQDNFERIGDRNEMMCMDAEIPTRMVELSTNDICPGEKGVYIALAVVIALTGLLAGFTAALYYKYQTEIKIWLYAHNLLLWLVTEEELDKDKKFDAFISYSHKDQSFIEDYLVPQLEHGPQKFQLCVHERDWLVGGHIPENIMRSVADSRRTIIVLSQNFIKSEWARLEFRAAHRSALNEGRSRIIVIIYSDIGDVEKLDEELKAYLKMNTYLKWGDPWFWDKLRFALPHRRPVGNIGNGALIKTALKGSTDDKLELIKPSPVTPPLTTPPAEATKNPLVAQLNGVTPHPAIMIANGKNGLTNLYTPNGKSHVNGHINGAFIINTNAKQSDV</sequence>
<feature type="domain" description="TIR" evidence="13">
    <location>
        <begin position="854"/>
        <end position="990"/>
    </location>
</feature>
<keyword evidence="9" id="KW-0675">Receptor</keyword>
<evidence type="ECO:0000313" key="15">
    <source>
        <dbReference type="RefSeq" id="XP_070852062.1"/>
    </source>
</evidence>
<dbReference type="Proteomes" id="UP001652628">
    <property type="component" value="Chromosome 3"/>
</dbReference>
<dbReference type="Gene3D" id="3.40.50.10140">
    <property type="entry name" value="Toll/interleukin-1 receptor homology (TIR) domain"/>
    <property type="match status" value="1"/>
</dbReference>